<feature type="domain" description="Transposase IS116/IS110/IS902 C-terminal" evidence="2">
    <location>
        <begin position="31"/>
        <end position="85"/>
    </location>
</feature>
<reference evidence="4" key="1">
    <citation type="journal article" date="2019" name="Int. J. Syst. Evol. Microbiol.">
        <title>The Global Catalogue of Microorganisms (GCM) 10K type strain sequencing project: providing services to taxonomists for standard genome sequencing and annotation.</title>
        <authorList>
            <consortium name="The Broad Institute Genomics Platform"/>
            <consortium name="The Broad Institute Genome Sequencing Center for Infectious Disease"/>
            <person name="Wu L."/>
            <person name="Ma J."/>
        </authorList>
    </citation>
    <scope>NUCLEOTIDE SEQUENCE [LARGE SCALE GENOMIC DNA]</scope>
    <source>
        <strain evidence="4">JCM 11574</strain>
    </source>
</reference>
<evidence type="ECO:0000313" key="3">
    <source>
        <dbReference type="EMBL" id="GAA3126918.1"/>
    </source>
</evidence>
<organism evidence="3 4">
    <name type="scientific">Streptomyces rameus</name>
    <dbReference type="NCBI Taxonomy" id="68261"/>
    <lineage>
        <taxon>Bacteria</taxon>
        <taxon>Bacillati</taxon>
        <taxon>Actinomycetota</taxon>
        <taxon>Actinomycetes</taxon>
        <taxon>Kitasatosporales</taxon>
        <taxon>Streptomycetaceae</taxon>
        <taxon>Streptomyces</taxon>
    </lineage>
</organism>
<evidence type="ECO:0000256" key="1">
    <source>
        <dbReference type="SAM" id="MobiDB-lite"/>
    </source>
</evidence>
<evidence type="ECO:0000313" key="4">
    <source>
        <dbReference type="Proteomes" id="UP001500893"/>
    </source>
</evidence>
<comment type="caution">
    <text evidence="3">The sequence shown here is derived from an EMBL/GenBank/DDBJ whole genome shotgun (WGS) entry which is preliminary data.</text>
</comment>
<dbReference type="InterPro" id="IPR003346">
    <property type="entry name" value="Transposase_20"/>
</dbReference>
<protein>
    <recommendedName>
        <fullName evidence="2">Transposase IS116/IS110/IS902 C-terminal domain-containing protein</fullName>
    </recommendedName>
</protein>
<dbReference type="Pfam" id="PF02371">
    <property type="entry name" value="Transposase_20"/>
    <property type="match status" value="1"/>
</dbReference>
<name>A0ABP6MVU6_9ACTN</name>
<dbReference type="Proteomes" id="UP001500893">
    <property type="component" value="Unassembled WGS sequence"/>
</dbReference>
<evidence type="ECO:0000259" key="2">
    <source>
        <dbReference type="Pfam" id="PF02371"/>
    </source>
</evidence>
<keyword evidence="4" id="KW-1185">Reference proteome</keyword>
<dbReference type="EMBL" id="BAAAVM010000013">
    <property type="protein sequence ID" value="GAA3126918.1"/>
    <property type="molecule type" value="Genomic_DNA"/>
</dbReference>
<feature type="region of interest" description="Disordered" evidence="1">
    <location>
        <begin position="44"/>
        <end position="64"/>
    </location>
</feature>
<accession>A0ABP6MVU6</accession>
<dbReference type="RefSeq" id="WP_425586666.1">
    <property type="nucleotide sequence ID" value="NZ_BAAAVM010000013.1"/>
</dbReference>
<gene>
    <name evidence="3" type="ORF">GCM10010521_11770</name>
</gene>
<proteinExistence type="predicted"/>
<sequence>MTGLFPEIRAAVLTQLPADAGLDGEPVGAHRSEGASAHLAGVAPIPASSGRTHHHRLNRGGDRAANNALHAIVLTRTRFDERTRACVDPRTRKG</sequence>